<organism evidence="9 10">
    <name type="scientific">Shouchella lehensis</name>
    <dbReference type="NCBI Taxonomy" id="300825"/>
    <lineage>
        <taxon>Bacteria</taxon>
        <taxon>Bacillati</taxon>
        <taxon>Bacillota</taxon>
        <taxon>Bacilli</taxon>
        <taxon>Bacillales</taxon>
        <taxon>Bacillaceae</taxon>
        <taxon>Shouchella</taxon>
    </lineage>
</organism>
<dbReference type="PANTHER" id="PTHR46577">
    <property type="entry name" value="HTH-TYPE TRANSCRIPTIONAL REGULATORY PROTEIN GABR"/>
    <property type="match status" value="1"/>
</dbReference>
<keyword evidence="7" id="KW-0804">Transcription</keyword>
<dbReference type="PANTHER" id="PTHR46577:SF2">
    <property type="entry name" value="TRANSCRIPTIONAL REGULATORY PROTEIN"/>
    <property type="match status" value="1"/>
</dbReference>
<dbReference type="SUPFAM" id="SSF53383">
    <property type="entry name" value="PLP-dependent transferases"/>
    <property type="match status" value="1"/>
</dbReference>
<dbReference type="Pfam" id="PF00392">
    <property type="entry name" value="GntR"/>
    <property type="match status" value="1"/>
</dbReference>
<dbReference type="GO" id="GO:0003677">
    <property type="term" value="F:DNA binding"/>
    <property type="evidence" value="ECO:0007669"/>
    <property type="project" value="UniProtKB-KW"/>
</dbReference>
<keyword evidence="5" id="KW-0805">Transcription regulation</keyword>
<dbReference type="Pfam" id="PF00155">
    <property type="entry name" value="Aminotran_1_2"/>
    <property type="match status" value="1"/>
</dbReference>
<feature type="domain" description="HTH gntR-type" evidence="8">
    <location>
        <begin position="11"/>
        <end position="79"/>
    </location>
</feature>
<evidence type="ECO:0000256" key="7">
    <source>
        <dbReference type="ARBA" id="ARBA00023163"/>
    </source>
</evidence>
<dbReference type="PROSITE" id="PS50949">
    <property type="entry name" value="HTH_GNTR"/>
    <property type="match status" value="1"/>
</dbReference>
<proteinExistence type="inferred from homology"/>
<gene>
    <name evidence="9" type="ORF">E2L03_15270</name>
</gene>
<dbReference type="SUPFAM" id="SSF46785">
    <property type="entry name" value="Winged helix' DNA-binding domain"/>
    <property type="match status" value="1"/>
</dbReference>
<dbReference type="Gene3D" id="1.10.10.10">
    <property type="entry name" value="Winged helix-like DNA-binding domain superfamily/Winged helix DNA-binding domain"/>
    <property type="match status" value="1"/>
</dbReference>
<evidence type="ECO:0000256" key="4">
    <source>
        <dbReference type="ARBA" id="ARBA00022898"/>
    </source>
</evidence>
<dbReference type="InterPro" id="IPR000524">
    <property type="entry name" value="Tscrpt_reg_HTH_GntR"/>
</dbReference>
<sequence>MTWKPNRTEKRTLFDQIRAWIVEQIEDGHWSNGMRLPSQRKLAEQFGVNRSTIIQVLDELKAEDVIESRQGSGVYVKPRGWDFVLRQQTLDWHQRIKQSAYKVNAQTIQLINEYEALPTTVRLGTGELSPELIPQTALLKSFSELTLTNQELGYSEPLGSLHLRNTLTSYLERRGIVTKPNNILIVSGAVQALQLLSLGLLETGTSITTEAASYIHSIPSIPSVSFQASNKKTMYYTIPTLSNPTGKILTLEERKRLVERCSVNHMPVVEDDVYSELTFDGAPPALKSFDRAGQVLYIGSVSKCISPGIRVGWLVGPESVVRYLADLKMQLDYGTSAISQQLVAQWLNSSYFYEHIYNLRASLKKRADFTEAILQKTVGDIAEWESSKGGFYIWLRIKQPVVTKSLFLALLKQNILINPGYIYKPNDYHYVRVSYAYCTLDELKRGLIMLANEVKKRFI</sequence>
<dbReference type="EMBL" id="SNUX01000003">
    <property type="protein sequence ID" value="TES48466.1"/>
    <property type="molecule type" value="Genomic_DNA"/>
</dbReference>
<evidence type="ECO:0000313" key="10">
    <source>
        <dbReference type="Proteomes" id="UP000298210"/>
    </source>
</evidence>
<comment type="cofactor">
    <cofactor evidence="1">
        <name>pyridoxal 5'-phosphate</name>
        <dbReference type="ChEBI" id="CHEBI:597326"/>
    </cofactor>
</comment>
<dbReference type="InterPro" id="IPR015421">
    <property type="entry name" value="PyrdxlP-dep_Trfase_major"/>
</dbReference>
<keyword evidence="9" id="KW-0808">Transferase</keyword>
<dbReference type="PRINTS" id="PR00035">
    <property type="entry name" value="HTHGNTR"/>
</dbReference>
<dbReference type="InterPro" id="IPR015424">
    <property type="entry name" value="PyrdxlP-dep_Trfase"/>
</dbReference>
<evidence type="ECO:0000256" key="6">
    <source>
        <dbReference type="ARBA" id="ARBA00023125"/>
    </source>
</evidence>
<evidence type="ECO:0000256" key="5">
    <source>
        <dbReference type="ARBA" id="ARBA00023015"/>
    </source>
</evidence>
<dbReference type="InterPro" id="IPR051446">
    <property type="entry name" value="HTH_trans_reg/aminotransferase"/>
</dbReference>
<dbReference type="CDD" id="cd07377">
    <property type="entry name" value="WHTH_GntR"/>
    <property type="match status" value="1"/>
</dbReference>
<dbReference type="RefSeq" id="WP_134259559.1">
    <property type="nucleotide sequence ID" value="NZ_LDIM01000014.1"/>
</dbReference>
<evidence type="ECO:0000259" key="8">
    <source>
        <dbReference type="PROSITE" id="PS50949"/>
    </source>
</evidence>
<dbReference type="Proteomes" id="UP000298210">
    <property type="component" value="Unassembled WGS sequence"/>
</dbReference>
<name>A0A4Y7WJQ1_9BACI</name>
<accession>A0A4Y7WJQ1</accession>
<evidence type="ECO:0000313" key="9">
    <source>
        <dbReference type="EMBL" id="TES48466.1"/>
    </source>
</evidence>
<dbReference type="GO" id="GO:0008483">
    <property type="term" value="F:transaminase activity"/>
    <property type="evidence" value="ECO:0007669"/>
    <property type="project" value="UniProtKB-KW"/>
</dbReference>
<dbReference type="InterPro" id="IPR015422">
    <property type="entry name" value="PyrdxlP-dep_Trfase_small"/>
</dbReference>
<dbReference type="InterPro" id="IPR036388">
    <property type="entry name" value="WH-like_DNA-bd_sf"/>
</dbReference>
<dbReference type="AlphaFoldDB" id="A0A4Y7WJQ1"/>
<dbReference type="InterPro" id="IPR036390">
    <property type="entry name" value="WH_DNA-bd_sf"/>
</dbReference>
<comment type="similarity">
    <text evidence="2">In the C-terminal section; belongs to the class-I pyridoxal-phosphate-dependent aminotransferase family.</text>
</comment>
<dbReference type="Gene3D" id="3.40.640.10">
    <property type="entry name" value="Type I PLP-dependent aspartate aminotransferase-like (Major domain)"/>
    <property type="match status" value="2"/>
</dbReference>
<comment type="caution">
    <text evidence="9">The sequence shown here is derived from an EMBL/GenBank/DDBJ whole genome shotgun (WGS) entry which is preliminary data.</text>
</comment>
<reference evidence="9 10" key="1">
    <citation type="submission" date="2019-03" db="EMBL/GenBank/DDBJ databases">
        <authorList>
            <person name="Liu G."/>
        </authorList>
    </citation>
    <scope>NUCLEOTIDE SEQUENCE [LARGE SCALE GENOMIC DNA]</scope>
    <source>
        <strain evidence="9 10">DSM 19099</strain>
    </source>
</reference>
<dbReference type="InterPro" id="IPR004839">
    <property type="entry name" value="Aminotransferase_I/II_large"/>
</dbReference>
<evidence type="ECO:0000256" key="1">
    <source>
        <dbReference type="ARBA" id="ARBA00001933"/>
    </source>
</evidence>
<dbReference type="SMART" id="SM00345">
    <property type="entry name" value="HTH_GNTR"/>
    <property type="match status" value="1"/>
</dbReference>
<dbReference type="Gene3D" id="3.90.1150.10">
    <property type="entry name" value="Aspartate Aminotransferase, domain 1"/>
    <property type="match status" value="2"/>
</dbReference>
<dbReference type="CDD" id="cd00609">
    <property type="entry name" value="AAT_like"/>
    <property type="match status" value="1"/>
</dbReference>
<evidence type="ECO:0000256" key="3">
    <source>
        <dbReference type="ARBA" id="ARBA00022576"/>
    </source>
</evidence>
<evidence type="ECO:0000256" key="2">
    <source>
        <dbReference type="ARBA" id="ARBA00005384"/>
    </source>
</evidence>
<dbReference type="GO" id="GO:0003700">
    <property type="term" value="F:DNA-binding transcription factor activity"/>
    <property type="evidence" value="ECO:0007669"/>
    <property type="project" value="InterPro"/>
</dbReference>
<keyword evidence="6" id="KW-0238">DNA-binding</keyword>
<dbReference type="GO" id="GO:0030170">
    <property type="term" value="F:pyridoxal phosphate binding"/>
    <property type="evidence" value="ECO:0007669"/>
    <property type="project" value="InterPro"/>
</dbReference>
<keyword evidence="3 9" id="KW-0032">Aminotransferase</keyword>
<protein>
    <submittedName>
        <fullName evidence="9">PLP-dependent aminotransferase family protein</fullName>
    </submittedName>
</protein>
<keyword evidence="4" id="KW-0663">Pyridoxal phosphate</keyword>